<dbReference type="Proteomes" id="UP000023152">
    <property type="component" value="Unassembled WGS sequence"/>
</dbReference>
<dbReference type="AlphaFoldDB" id="X6MUR6"/>
<name>X6MUR6_RETFI</name>
<evidence type="ECO:0000313" key="1">
    <source>
        <dbReference type="EMBL" id="ETO17366.1"/>
    </source>
</evidence>
<organism evidence="1 2">
    <name type="scientific">Reticulomyxa filosa</name>
    <dbReference type="NCBI Taxonomy" id="46433"/>
    <lineage>
        <taxon>Eukaryota</taxon>
        <taxon>Sar</taxon>
        <taxon>Rhizaria</taxon>
        <taxon>Retaria</taxon>
        <taxon>Foraminifera</taxon>
        <taxon>Monothalamids</taxon>
        <taxon>Reticulomyxidae</taxon>
        <taxon>Reticulomyxa</taxon>
    </lineage>
</organism>
<evidence type="ECO:0000313" key="2">
    <source>
        <dbReference type="Proteomes" id="UP000023152"/>
    </source>
</evidence>
<reference evidence="1 2" key="1">
    <citation type="journal article" date="2013" name="Curr. Biol.">
        <title>The Genome of the Foraminiferan Reticulomyxa filosa.</title>
        <authorList>
            <person name="Glockner G."/>
            <person name="Hulsmann N."/>
            <person name="Schleicher M."/>
            <person name="Noegel A.A."/>
            <person name="Eichinger L."/>
            <person name="Gallinger C."/>
            <person name="Pawlowski J."/>
            <person name="Sierra R."/>
            <person name="Euteneuer U."/>
            <person name="Pillet L."/>
            <person name="Moustafa A."/>
            <person name="Platzer M."/>
            <person name="Groth M."/>
            <person name="Szafranski K."/>
            <person name="Schliwa M."/>
        </authorList>
    </citation>
    <scope>NUCLEOTIDE SEQUENCE [LARGE SCALE GENOMIC DNA]</scope>
</reference>
<protein>
    <submittedName>
        <fullName evidence="1">Uncharacterized protein</fullName>
    </submittedName>
</protein>
<accession>X6MUR6</accession>
<keyword evidence="2" id="KW-1185">Reference proteome</keyword>
<proteinExistence type="predicted"/>
<gene>
    <name evidence="1" type="ORF">RFI_19956</name>
</gene>
<comment type="caution">
    <text evidence="1">The sequence shown here is derived from an EMBL/GenBank/DDBJ whole genome shotgun (WGS) entry which is preliminary data.</text>
</comment>
<dbReference type="EMBL" id="ASPP01016770">
    <property type="protein sequence ID" value="ETO17366.1"/>
    <property type="molecule type" value="Genomic_DNA"/>
</dbReference>
<sequence>MDVVTHHPNCESKHSLSCAVLCNCGDGHLLCRKAHKLHMRGLIKKAEKCENKRKFWSYIDSNFTVDGSMKIAVELCCPTSTFKPTYCMCRSKGCKVFRDRFFLSKQINKSRNQDYPVMKDYSEYHLNLIIDLKNQMENYLKGNAIDPKFLKSKQESLVNSTVASGQQQQEQKANSINSAHEVLNNNRNKKRIQLIQHMKLLNNTNQNKKKIFQRYIPEIDNSVLSQENLELYKGTTAAIIKLKTRINAIDNICKKRKMESSSDTLGIPFKKKNKRKINAGKYEILPAKT</sequence>